<evidence type="ECO:0000313" key="2">
    <source>
        <dbReference type="Proteomes" id="UP001056978"/>
    </source>
</evidence>
<keyword evidence="2" id="KW-1185">Reference proteome</keyword>
<sequence>MDEAKSKKTDEQKCSVEYSNSNIRNNEMEVNINHGNNKGIGKKINKDKRMVFIGNSNCDIDEDIHFSVETVRSDTNKGNGKKVNEHSNLAGNMPFAKWEGYENFTNDKSPTNDTRLQHSRCNSRSGNPNRNRPIFDKYILSADNNLNANSARTNNNYAPDEGRLLMSSMNISENNSIANYIYPDNISNDLISFGMVGSENHNNNIYNYNHNMKQRREEGVDGLFNNISHDIKNYKPSHYTHGNLIYGKIMHGKPMNGKFIHSSCNNDNLNNSSHDSAYNDSGHSGNNYLSLKNCEIKSTPSSKNSKSECDNMKHGSYVDRQPVPTSLRNYMLSPKKSNIKTISIIHEKTNNISKKSYLNNVISTKQNKNITKEMAINFDNSNYNFISNSNSNSPYGSTDKYLKGTQISLSDYCIKGRNVNDKNNRSSTNIVNDDVSGKDVNSSQWESISRGEVRKAEVSPISPIRGIMNSSDNIENISNMRNMENCGNSCIPRGNVFSKLSEGDPFSKTCSSMHEINGSTNMQKDNYTIDIKQTDNKRMALERKGAYTLITGGTNMHTNQRLHGNYSSSDSRIGKCKIRYYNKSGEQFLQKNYQKNCVMKSVPRDDLFFVHAEGKKGTSKSSALNIMMMKSSNSGYNSDLISGFNSRCDNSHNNCNNSCNTHGNGSETYYEKENGRKGANECYEDEDKETNIRRLDELNNFFKLNNEYENSPTVSSSKNNSYSNNNNCSNNCNRNDNWNQHGNYNKHGNCNRHCIHHCKCNSNANRDKYCSSVNGTKTVYAEEEGGGKKQIEMKSQINYFEKRGSINYSGLLTSMVSSILTQQNERKIKDNSCLNYSWKRNEYDYTLLHHKIDSENMKKNEHVYLFSNKIIEGINKKTSSENILIVTLTLMICISVLCNYDHGAIPVTLEEIQKDFPLSYIEQSLLGSLVYFGLIIGTIIASVLFELLSAKLLVTISIILLSISLYIFSHANCVLFMYISRFVNGLCQAIPVVYIPVWVDEFSPDKKATQWMSYIQLASIGGTVFGYFLGGILSNNYNCYNKNDSVFSSVSFFTNWRSPFLIQSFLLLPLFFIIIFIPSDIINISASKTDSGSSSGEACEEDIGEYVGRCTSGYAGALTEEYVDGYTQRYDKCNMDASKAREGEAYETKWCTKKNIKSISEEQKDVRQNGLSYEKKNNAVRKNFNRSATYIMEKKTNVLKKTFKEVKKLLNNRLYIIITLGMSNLYFVVTGIQFWITEYMSVVLLTEKMKIVTVSTLCFLTSPTSGVWFGGFICDLFGGYKNTNYFKTIKVATAFAISACIFGILSAHLSNFIFFSICLWLCLFSGSALVPVAVGMLLSCVNNHQKSLSSAVSQVIYNVFGWFSAPLLSGIIMDIMHKYTNDNRLALKAGFTMILYSSFIGFLLLLYANFLDFSDKKENEEFLELEEPLTCFICQYKIFFIPLFN</sequence>
<protein>
    <submittedName>
        <fullName evidence="1">Major facilitator superfamily domain-containing protein</fullName>
    </submittedName>
</protein>
<reference evidence="1" key="1">
    <citation type="submission" date="2022-06" db="EMBL/GenBank/DDBJ databases">
        <title>The First Complete Genome of the Simian Malaria Parasite Plasmodium brasilianum.</title>
        <authorList>
            <person name="Bajic M."/>
            <person name="Ravishankar S."/>
        </authorList>
    </citation>
    <scope>NUCLEOTIDE SEQUENCE</scope>
    <source>
        <strain evidence="1">Bolivian I</strain>
    </source>
</reference>
<gene>
    <name evidence="1" type="ORF">MKS88_001946</name>
</gene>
<organism evidence="1 2">
    <name type="scientific">Plasmodium brasilianum</name>
    <dbReference type="NCBI Taxonomy" id="5824"/>
    <lineage>
        <taxon>Eukaryota</taxon>
        <taxon>Sar</taxon>
        <taxon>Alveolata</taxon>
        <taxon>Apicomplexa</taxon>
        <taxon>Aconoidasida</taxon>
        <taxon>Haemosporida</taxon>
        <taxon>Plasmodiidae</taxon>
        <taxon>Plasmodium</taxon>
        <taxon>Plasmodium (Plasmodium)</taxon>
    </lineage>
</organism>
<proteinExistence type="predicted"/>
<dbReference type="EMBL" id="CM043775">
    <property type="protein sequence ID" value="KAI4839396.1"/>
    <property type="molecule type" value="Genomic_DNA"/>
</dbReference>
<accession>A0ACB9YB70</accession>
<evidence type="ECO:0000313" key="1">
    <source>
        <dbReference type="EMBL" id="KAI4839396.1"/>
    </source>
</evidence>
<name>A0ACB9YB70_PLABR</name>
<comment type="caution">
    <text evidence="1">The sequence shown here is derived from an EMBL/GenBank/DDBJ whole genome shotgun (WGS) entry which is preliminary data.</text>
</comment>
<dbReference type="Proteomes" id="UP001056978">
    <property type="component" value="Chromosome 7"/>
</dbReference>